<gene>
    <name evidence="2" type="ORF">J2S35_000536</name>
</gene>
<organism evidence="2 3">
    <name type="scientific">Falsarthrobacter nasiphocae</name>
    <dbReference type="NCBI Taxonomy" id="189863"/>
    <lineage>
        <taxon>Bacteria</taxon>
        <taxon>Bacillati</taxon>
        <taxon>Actinomycetota</taxon>
        <taxon>Actinomycetes</taxon>
        <taxon>Micrococcales</taxon>
        <taxon>Micrococcaceae</taxon>
        <taxon>Falsarthrobacter</taxon>
    </lineage>
</organism>
<proteinExistence type="predicted"/>
<dbReference type="InterPro" id="IPR036812">
    <property type="entry name" value="NAD(P)_OxRdtase_dom_sf"/>
</dbReference>
<comment type="caution">
    <text evidence="2">The sequence shown here is derived from an EMBL/GenBank/DDBJ whole genome shotgun (WGS) entry which is preliminary data.</text>
</comment>
<sequence length="256" mass="27503">METIDTADVYARGIAEKIVGRVLRGRRNVCVMTKVGLLKTPQAIVKSATLRGSIPALTGLRAAQAADRDYSSEYIKWAAENSLRRLSVDSVDTLLLHDIDAGSLKVGGFREAMENMQTRGLIRRWGAQVANVEAARAALTVPGLSVLQMPVNVTTGPLPRDIVVAAKTQGVNIVALAVLGDGRLLHDASAVFGDRSSAVAALVRDVLREDGVETALLGMSRYTHAYDNLAALRCGASAGEETNFEEFVRRYGKEKP</sequence>
<dbReference type="AlphaFoldDB" id="A0AAE3YGI3"/>
<name>A0AAE3YGI3_9MICC</name>
<dbReference type="InterPro" id="IPR023210">
    <property type="entry name" value="NADP_OxRdtase_dom"/>
</dbReference>
<accession>A0AAE3YGI3</accession>
<feature type="domain" description="NADP-dependent oxidoreductase" evidence="1">
    <location>
        <begin position="2"/>
        <end position="185"/>
    </location>
</feature>
<protein>
    <submittedName>
        <fullName evidence="2">Aryl-alcohol dehydrogenase-like predicted oxidoreductase</fullName>
    </submittedName>
</protein>
<dbReference type="Gene3D" id="3.20.20.100">
    <property type="entry name" value="NADP-dependent oxidoreductase domain"/>
    <property type="match status" value="1"/>
</dbReference>
<dbReference type="PANTHER" id="PTHR43312">
    <property type="entry name" value="D-THREO-ALDOSE 1-DEHYDROGENASE"/>
    <property type="match status" value="1"/>
</dbReference>
<evidence type="ECO:0000313" key="2">
    <source>
        <dbReference type="EMBL" id="MDR6891596.1"/>
    </source>
</evidence>
<evidence type="ECO:0000259" key="1">
    <source>
        <dbReference type="Pfam" id="PF00248"/>
    </source>
</evidence>
<dbReference type="Proteomes" id="UP001247307">
    <property type="component" value="Unassembled WGS sequence"/>
</dbReference>
<dbReference type="InterPro" id="IPR053135">
    <property type="entry name" value="AKR2_Oxidoreductase"/>
</dbReference>
<dbReference type="SUPFAM" id="SSF51430">
    <property type="entry name" value="NAD(P)-linked oxidoreductase"/>
    <property type="match status" value="1"/>
</dbReference>
<keyword evidence="3" id="KW-1185">Reference proteome</keyword>
<dbReference type="EMBL" id="JAVDUI010000001">
    <property type="protein sequence ID" value="MDR6891596.1"/>
    <property type="molecule type" value="Genomic_DNA"/>
</dbReference>
<reference evidence="2" key="1">
    <citation type="submission" date="2023-07" db="EMBL/GenBank/DDBJ databases">
        <title>Sequencing the genomes of 1000 actinobacteria strains.</title>
        <authorList>
            <person name="Klenk H.-P."/>
        </authorList>
    </citation>
    <scope>NUCLEOTIDE SEQUENCE</scope>
    <source>
        <strain evidence="2">DSM 13988</strain>
    </source>
</reference>
<evidence type="ECO:0000313" key="3">
    <source>
        <dbReference type="Proteomes" id="UP001247307"/>
    </source>
</evidence>
<dbReference type="Pfam" id="PF00248">
    <property type="entry name" value="Aldo_ket_red"/>
    <property type="match status" value="1"/>
</dbReference>
<dbReference type="PANTHER" id="PTHR43312:SF1">
    <property type="entry name" value="NADP-DEPENDENT OXIDOREDUCTASE DOMAIN-CONTAINING PROTEIN"/>
    <property type="match status" value="1"/>
</dbReference>